<keyword evidence="3" id="KW-0732">Signal</keyword>
<evidence type="ECO:0000256" key="1">
    <source>
        <dbReference type="SAM" id="MobiDB-lite"/>
    </source>
</evidence>
<feature type="region of interest" description="Disordered" evidence="1">
    <location>
        <begin position="102"/>
        <end position="172"/>
    </location>
</feature>
<dbReference type="AlphaFoldDB" id="A0AAN9GHL8"/>
<feature type="region of interest" description="Disordered" evidence="1">
    <location>
        <begin position="281"/>
        <end position="301"/>
    </location>
</feature>
<evidence type="ECO:0000313" key="4">
    <source>
        <dbReference type="EMBL" id="KAK7109218.1"/>
    </source>
</evidence>
<dbReference type="Proteomes" id="UP001374579">
    <property type="component" value="Unassembled WGS sequence"/>
</dbReference>
<dbReference type="Gene3D" id="2.10.60.10">
    <property type="entry name" value="CD59"/>
    <property type="match status" value="1"/>
</dbReference>
<comment type="caution">
    <text evidence="4">The sequence shown here is derived from an EMBL/GenBank/DDBJ whole genome shotgun (WGS) entry which is preliminary data.</text>
</comment>
<keyword evidence="2" id="KW-1133">Transmembrane helix</keyword>
<keyword evidence="2" id="KW-0812">Transmembrane</keyword>
<feature type="chain" id="PRO_5042912389" evidence="3">
    <location>
        <begin position="24"/>
        <end position="301"/>
    </location>
</feature>
<keyword evidence="2" id="KW-0472">Membrane</keyword>
<organism evidence="4 5">
    <name type="scientific">Littorina saxatilis</name>
    <dbReference type="NCBI Taxonomy" id="31220"/>
    <lineage>
        <taxon>Eukaryota</taxon>
        <taxon>Metazoa</taxon>
        <taxon>Spiralia</taxon>
        <taxon>Lophotrochozoa</taxon>
        <taxon>Mollusca</taxon>
        <taxon>Gastropoda</taxon>
        <taxon>Caenogastropoda</taxon>
        <taxon>Littorinimorpha</taxon>
        <taxon>Littorinoidea</taxon>
        <taxon>Littorinidae</taxon>
        <taxon>Littorina</taxon>
    </lineage>
</organism>
<feature type="compositionally biased region" description="Basic and acidic residues" evidence="1">
    <location>
        <begin position="131"/>
        <end position="150"/>
    </location>
</feature>
<protein>
    <submittedName>
        <fullName evidence="4">Uncharacterized protein</fullName>
    </submittedName>
</protein>
<evidence type="ECO:0000256" key="3">
    <source>
        <dbReference type="SAM" id="SignalP"/>
    </source>
</evidence>
<keyword evidence="5" id="KW-1185">Reference proteome</keyword>
<sequence>MDGFGYLSLSLLWMVGSILVVTAQGVIICECTTQECLDEGTDTCYADHFCYSQYFKDTLTHGCMNDRSSLLCENHKPKGKGIEYWPSLYCCNDRNFCNKDVTPTLPADEEGKQQPKQKKQPVPQPQPVAPSERERGDRQHDSQYDPHDLPPVRCPDNNNNDGDNNSSERNSSGNKVINPIYIAVPVAGVCVLLALVIFAMYLLRRRQHYDNYHHYHDHLALPPPGHAHKQPGGGGSGVGGGAGGGGGVGSGGGGGVPLYHHHHHCDCICKKALPPCGGKVNRCTDSERSSSGSETKLFLQA</sequence>
<name>A0AAN9GHL8_9CAEN</name>
<reference evidence="4 5" key="1">
    <citation type="submission" date="2024-02" db="EMBL/GenBank/DDBJ databases">
        <title>Chromosome-scale genome assembly of the rough periwinkle Littorina saxatilis.</title>
        <authorList>
            <person name="De Jode A."/>
            <person name="Faria R."/>
            <person name="Formenti G."/>
            <person name="Sims Y."/>
            <person name="Smith T.P."/>
            <person name="Tracey A."/>
            <person name="Wood J.M.D."/>
            <person name="Zagrodzka Z.B."/>
            <person name="Johannesson K."/>
            <person name="Butlin R.K."/>
            <person name="Leder E.H."/>
        </authorList>
    </citation>
    <scope>NUCLEOTIDE SEQUENCE [LARGE SCALE GENOMIC DNA]</scope>
    <source>
        <strain evidence="4">Snail1</strain>
        <tissue evidence="4">Muscle</tissue>
    </source>
</reference>
<proteinExistence type="predicted"/>
<feature type="compositionally biased region" description="Gly residues" evidence="1">
    <location>
        <begin position="231"/>
        <end position="246"/>
    </location>
</feature>
<evidence type="ECO:0000256" key="2">
    <source>
        <dbReference type="SAM" id="Phobius"/>
    </source>
</evidence>
<feature type="signal peptide" evidence="3">
    <location>
        <begin position="1"/>
        <end position="23"/>
    </location>
</feature>
<accession>A0AAN9GHL8</accession>
<feature type="region of interest" description="Disordered" evidence="1">
    <location>
        <begin position="225"/>
        <end position="246"/>
    </location>
</feature>
<dbReference type="InterPro" id="IPR045860">
    <property type="entry name" value="Snake_toxin-like_sf"/>
</dbReference>
<evidence type="ECO:0000313" key="5">
    <source>
        <dbReference type="Proteomes" id="UP001374579"/>
    </source>
</evidence>
<feature type="transmembrane region" description="Helical" evidence="2">
    <location>
        <begin position="180"/>
        <end position="203"/>
    </location>
</feature>
<feature type="compositionally biased region" description="Low complexity" evidence="1">
    <location>
        <begin position="156"/>
        <end position="172"/>
    </location>
</feature>
<gene>
    <name evidence="4" type="ORF">V1264_013301</name>
</gene>
<dbReference type="EMBL" id="JBAMIC010000003">
    <property type="protein sequence ID" value="KAK7109218.1"/>
    <property type="molecule type" value="Genomic_DNA"/>
</dbReference>